<proteinExistence type="predicted"/>
<gene>
    <name evidence="1" type="ORF">GBF38_021816</name>
</gene>
<evidence type="ECO:0000313" key="2">
    <source>
        <dbReference type="Proteomes" id="UP000805704"/>
    </source>
</evidence>
<organism evidence="1 2">
    <name type="scientific">Nibea albiflora</name>
    <name type="common">Yellow drum</name>
    <name type="synonym">Corvina albiflora</name>
    <dbReference type="NCBI Taxonomy" id="240163"/>
    <lineage>
        <taxon>Eukaryota</taxon>
        <taxon>Metazoa</taxon>
        <taxon>Chordata</taxon>
        <taxon>Craniata</taxon>
        <taxon>Vertebrata</taxon>
        <taxon>Euteleostomi</taxon>
        <taxon>Actinopterygii</taxon>
        <taxon>Neopterygii</taxon>
        <taxon>Teleostei</taxon>
        <taxon>Neoteleostei</taxon>
        <taxon>Acanthomorphata</taxon>
        <taxon>Eupercaria</taxon>
        <taxon>Sciaenidae</taxon>
        <taxon>Nibea</taxon>
    </lineage>
</organism>
<sequence length="94" mass="10854">MQAKRATRGDVSPEQQLRACGNCGGERRPRQCPAFGKECRLCGMRNHFARVCRQWRPREREKKVNLVRGLDLDDEDTEDLFVGSVDRAMSDEEE</sequence>
<protein>
    <submittedName>
        <fullName evidence="1">Uncharacterized protein</fullName>
    </submittedName>
</protein>
<reference evidence="1" key="1">
    <citation type="submission" date="2020-04" db="EMBL/GenBank/DDBJ databases">
        <title>A chromosome-scale assembly and high-density genetic map of the yellow drum (Nibea albiflora) genome.</title>
        <authorList>
            <person name="Xu D."/>
            <person name="Zhang W."/>
            <person name="Chen R."/>
            <person name="Tan P."/>
            <person name="Wang L."/>
            <person name="Song H."/>
            <person name="Tian L."/>
            <person name="Zhu Q."/>
            <person name="Wang B."/>
        </authorList>
    </citation>
    <scope>NUCLEOTIDE SEQUENCE</scope>
    <source>
        <strain evidence="1">ZJHYS-2018</strain>
    </source>
</reference>
<evidence type="ECO:0000313" key="1">
    <source>
        <dbReference type="EMBL" id="KAG8013450.1"/>
    </source>
</evidence>
<dbReference type="Proteomes" id="UP000805704">
    <property type="component" value="Chromosome 11"/>
</dbReference>
<accession>A0ACB7FGR0</accession>
<dbReference type="EMBL" id="CM024799">
    <property type="protein sequence ID" value="KAG8013450.1"/>
    <property type="molecule type" value="Genomic_DNA"/>
</dbReference>
<keyword evidence="2" id="KW-1185">Reference proteome</keyword>
<comment type="caution">
    <text evidence="1">The sequence shown here is derived from an EMBL/GenBank/DDBJ whole genome shotgun (WGS) entry which is preliminary data.</text>
</comment>
<name>A0ACB7FGR0_NIBAL</name>